<accession>A0A131YC19</accession>
<evidence type="ECO:0000313" key="1">
    <source>
        <dbReference type="EMBL" id="JAP75990.1"/>
    </source>
</evidence>
<proteinExistence type="predicted"/>
<organism evidence="1">
    <name type="scientific">Rhipicephalus appendiculatus</name>
    <name type="common">Brown ear tick</name>
    <dbReference type="NCBI Taxonomy" id="34631"/>
    <lineage>
        <taxon>Eukaryota</taxon>
        <taxon>Metazoa</taxon>
        <taxon>Ecdysozoa</taxon>
        <taxon>Arthropoda</taxon>
        <taxon>Chelicerata</taxon>
        <taxon>Arachnida</taxon>
        <taxon>Acari</taxon>
        <taxon>Parasitiformes</taxon>
        <taxon>Ixodida</taxon>
        <taxon>Ixodoidea</taxon>
        <taxon>Ixodidae</taxon>
        <taxon>Rhipicephalinae</taxon>
        <taxon>Rhipicephalus</taxon>
        <taxon>Rhipicephalus</taxon>
    </lineage>
</organism>
<sequence length="94" mass="11649">MSSPRHETEPWQEQRLKTRFQLSPCYDHRCFRVCTYVCRKAYELYFLYRNLISVFKRHKKNGELKRIYIYMFVCKPRECLLEDRERVKNTSALC</sequence>
<dbReference type="AlphaFoldDB" id="A0A131YC19"/>
<protein>
    <submittedName>
        <fullName evidence="1">Uncharacterized protein</fullName>
    </submittedName>
</protein>
<name>A0A131YC19_RHIAP</name>
<reference evidence="1" key="1">
    <citation type="journal article" date="2016" name="Ticks Tick Borne Dis.">
        <title>De novo assembly and annotation of the salivary gland transcriptome of Rhipicephalus appendiculatus male and female ticks during blood feeding.</title>
        <authorList>
            <person name="de Castro M.H."/>
            <person name="de Klerk D."/>
            <person name="Pienaar R."/>
            <person name="Latif A.A."/>
            <person name="Rees D.J."/>
            <person name="Mans B.J."/>
        </authorList>
    </citation>
    <scope>NUCLEOTIDE SEQUENCE</scope>
    <source>
        <tissue evidence="1">Salivary glands</tissue>
    </source>
</reference>
<dbReference type="EMBL" id="GEDV01012567">
    <property type="protein sequence ID" value="JAP75990.1"/>
    <property type="molecule type" value="Transcribed_RNA"/>
</dbReference>